<feature type="region of interest" description="Disordered" evidence="1">
    <location>
        <begin position="303"/>
        <end position="461"/>
    </location>
</feature>
<keyword evidence="3" id="KW-1185">Reference proteome</keyword>
<feature type="compositionally biased region" description="Basic and acidic residues" evidence="1">
    <location>
        <begin position="607"/>
        <end position="623"/>
    </location>
</feature>
<feature type="region of interest" description="Disordered" evidence="1">
    <location>
        <begin position="785"/>
        <end position="807"/>
    </location>
</feature>
<accession>A0A3P8WJJ4</accession>
<evidence type="ECO:0000256" key="1">
    <source>
        <dbReference type="SAM" id="MobiDB-lite"/>
    </source>
</evidence>
<organism evidence="2 3">
    <name type="scientific">Cynoglossus semilaevis</name>
    <name type="common">Tongue sole</name>
    <dbReference type="NCBI Taxonomy" id="244447"/>
    <lineage>
        <taxon>Eukaryota</taxon>
        <taxon>Metazoa</taxon>
        <taxon>Chordata</taxon>
        <taxon>Craniata</taxon>
        <taxon>Vertebrata</taxon>
        <taxon>Euteleostomi</taxon>
        <taxon>Actinopterygii</taxon>
        <taxon>Neopterygii</taxon>
        <taxon>Teleostei</taxon>
        <taxon>Neoteleostei</taxon>
        <taxon>Acanthomorphata</taxon>
        <taxon>Carangaria</taxon>
        <taxon>Pleuronectiformes</taxon>
        <taxon>Pleuronectoidei</taxon>
        <taxon>Cynoglossidae</taxon>
        <taxon>Cynoglossinae</taxon>
        <taxon>Cynoglossus</taxon>
    </lineage>
</organism>
<reference evidence="2" key="2">
    <citation type="submission" date="2025-08" db="UniProtKB">
        <authorList>
            <consortium name="Ensembl"/>
        </authorList>
    </citation>
    <scope>IDENTIFICATION</scope>
</reference>
<dbReference type="Proteomes" id="UP000265120">
    <property type="component" value="Chromosome 3"/>
</dbReference>
<feature type="compositionally biased region" description="Basic and acidic residues" evidence="1">
    <location>
        <begin position="389"/>
        <end position="405"/>
    </location>
</feature>
<dbReference type="FunCoup" id="A0A3P8WJJ4">
    <property type="interactions" value="205"/>
</dbReference>
<reference evidence="2 3" key="1">
    <citation type="journal article" date="2014" name="Nat. Genet.">
        <title>Whole-genome sequence of a flatfish provides insights into ZW sex chromosome evolution and adaptation to a benthic lifestyle.</title>
        <authorList>
            <person name="Chen S."/>
            <person name="Zhang G."/>
            <person name="Shao C."/>
            <person name="Huang Q."/>
            <person name="Liu G."/>
            <person name="Zhang P."/>
            <person name="Song W."/>
            <person name="An N."/>
            <person name="Chalopin D."/>
            <person name="Volff J.N."/>
            <person name="Hong Y."/>
            <person name="Li Q."/>
            <person name="Sha Z."/>
            <person name="Zhou H."/>
            <person name="Xie M."/>
            <person name="Yu Q."/>
            <person name="Liu Y."/>
            <person name="Xiang H."/>
            <person name="Wang N."/>
            <person name="Wu K."/>
            <person name="Yang C."/>
            <person name="Zhou Q."/>
            <person name="Liao X."/>
            <person name="Yang L."/>
            <person name="Hu Q."/>
            <person name="Zhang J."/>
            <person name="Meng L."/>
            <person name="Jin L."/>
            <person name="Tian Y."/>
            <person name="Lian J."/>
            <person name="Yang J."/>
            <person name="Miao G."/>
            <person name="Liu S."/>
            <person name="Liang Z."/>
            <person name="Yan F."/>
            <person name="Li Y."/>
            <person name="Sun B."/>
            <person name="Zhang H."/>
            <person name="Zhang J."/>
            <person name="Zhu Y."/>
            <person name="Du M."/>
            <person name="Zhao Y."/>
            <person name="Schartl M."/>
            <person name="Tang Q."/>
            <person name="Wang J."/>
        </authorList>
    </citation>
    <scope>NUCLEOTIDE SEQUENCE</scope>
</reference>
<dbReference type="STRING" id="244447.ENSCSEP00000026889"/>
<feature type="region of interest" description="Disordered" evidence="1">
    <location>
        <begin position="147"/>
        <end position="231"/>
    </location>
</feature>
<reference evidence="2" key="3">
    <citation type="submission" date="2025-09" db="UniProtKB">
        <authorList>
            <consortium name="Ensembl"/>
        </authorList>
    </citation>
    <scope>IDENTIFICATION</scope>
</reference>
<feature type="region of interest" description="Disordered" evidence="1">
    <location>
        <begin position="671"/>
        <end position="766"/>
    </location>
</feature>
<feature type="compositionally biased region" description="Polar residues" evidence="1">
    <location>
        <begin position="204"/>
        <end position="213"/>
    </location>
</feature>
<dbReference type="Ensembl" id="ENSCSET00000027249.1">
    <property type="protein sequence ID" value="ENSCSEP00000026889.1"/>
    <property type="gene ID" value="ENSCSEG00000017172.1"/>
</dbReference>
<evidence type="ECO:0000313" key="2">
    <source>
        <dbReference type="Ensembl" id="ENSCSEP00000026889.1"/>
    </source>
</evidence>
<feature type="region of interest" description="Disordered" evidence="1">
    <location>
        <begin position="492"/>
        <end position="643"/>
    </location>
</feature>
<name>A0A3P8WJJ4_CYNSE</name>
<feature type="compositionally biased region" description="Basic residues" evidence="1">
    <location>
        <begin position="718"/>
        <end position="731"/>
    </location>
</feature>
<feature type="compositionally biased region" description="Basic and acidic residues" evidence="1">
    <location>
        <begin position="708"/>
        <end position="717"/>
    </location>
</feature>
<dbReference type="InterPro" id="IPR014710">
    <property type="entry name" value="RmlC-like_jellyroll"/>
</dbReference>
<feature type="compositionally biased region" description="Polar residues" evidence="1">
    <location>
        <begin position="492"/>
        <end position="504"/>
    </location>
</feature>
<feature type="compositionally biased region" description="Basic residues" evidence="1">
    <location>
        <begin position="407"/>
        <end position="416"/>
    </location>
</feature>
<dbReference type="AlphaFoldDB" id="A0A3P8WJJ4"/>
<dbReference type="Gene3D" id="2.60.120.10">
    <property type="entry name" value="Jelly Rolls"/>
    <property type="match status" value="1"/>
</dbReference>
<feature type="compositionally biased region" description="Basic and acidic residues" evidence="1">
    <location>
        <begin position="169"/>
        <end position="186"/>
    </location>
</feature>
<dbReference type="GeneTree" id="ENSGT00940000168651"/>
<feature type="compositionally biased region" description="Basic residues" evidence="1">
    <location>
        <begin position="590"/>
        <end position="606"/>
    </location>
</feature>
<sequence length="1060" mass="118201">MENQNIVLRRPRKKLCYPTKNKSVPVYSNRTVTLDDVDRMFDDIHPPTPVDSLLTTFTPHKDFDAEIQDSGGTSPVLEITPAPKVSVEDLFILETEPSTHKLCADFTVHKPIQTSSPKEKEAVQQEDNACNIEERLTLNLQKDLLNNHSELPSAPSKLALGKPKGKAKNLVDKSCSKTNRTVEEKTQVPVVVGKDKKIREQNTTEHVSPVTQESEVDSPEEQSKSVYNSSLASASTRDSRVFLQKLKVARELKPATTHIKVPPPPPPISDQEDDFLILEDEVPYYFTIPGSATIYDRQKLNKVSSTEKVNSPKKGTKARPQLTSHKEKMPVKQQMRRKNVREKKTEVTGPETVEEEFSSHVDAPAGDTGGNEEPIKKKKNKRFSSNVSDKPEEQHKDTASRETKSKTISHRGKNKMLSKGSKFSSKEFEASVKKRRVKSSKGAGRTRPGSGGELETESGEVVEEQAIDEYLDVDMLPVADDEVMDSVQQVKVSTANMDRLNNSPVGPEESPTLYKRKRTRNGPVCLSYSDDNTEEFQARGNPRTLKKSKLQSKESDATEPSPVPVEDIKSKKINQKQTELFPSHRMVDRKGKKTKKKTAKNNKKNQKKDEDKQQQEFLDRDPDSVESSPLVFTHSNNSFVSGDHIFPRVYPPEKPSFRAAPVSPKRHPVELITADLGKRRRKPPGMWWTVNSESEELETVSSQQQQTMDKKPRPVKERTRKQEKKNKKKPSRPSGPQTPPKISTPVRLQSPEGAHVSLLKQKTKSASRTIKRTMAKFKDIFTSMPETSGISSRREAEQNDGSSVTVTGNHTQMEKEFLSTDATEIKSTLVSPIQLEDPQDSRCQPGDVSKGIRSGPSSLIVLQSFEKNDDTGVASAGERAVLCVSDICAPPLKPIVLQPKDRATLTNWFKNLWSSTVHVGTEEASSLRGETSRENFMSSCLTELFNLDLDGVEITADDFDWFFYQGSAMGLQVDLNSGSICNGKILLGSYTKKPLWVDHSATTVFNLLTSSVTVTIDGSKSQVSAGQSFMVQCGRAYSLQNNSTQPAILYFTRILAESPD</sequence>
<dbReference type="InParanoid" id="A0A3P8WJJ4"/>
<protein>
    <submittedName>
        <fullName evidence="2">Neurofilament heavy polypeptide-like</fullName>
    </submittedName>
</protein>
<feature type="compositionally biased region" description="Basic and acidic residues" evidence="1">
    <location>
        <begin position="193"/>
        <end position="203"/>
    </location>
</feature>
<proteinExistence type="predicted"/>
<evidence type="ECO:0000313" key="3">
    <source>
        <dbReference type="Proteomes" id="UP000265120"/>
    </source>
</evidence>